<comment type="caution">
    <text evidence="9">The sequence shown here is derived from an EMBL/GenBank/DDBJ whole genome shotgun (WGS) entry which is preliminary data.</text>
</comment>
<gene>
    <name evidence="9" type="ORF">FSARC_4200</name>
</gene>
<name>A0A8H4XAW2_9HYPO</name>
<evidence type="ECO:0000256" key="5">
    <source>
        <dbReference type="ARBA" id="ARBA00038359"/>
    </source>
</evidence>
<feature type="region of interest" description="Disordered" evidence="6">
    <location>
        <begin position="352"/>
        <end position="382"/>
    </location>
</feature>
<evidence type="ECO:0000313" key="9">
    <source>
        <dbReference type="EMBL" id="KAF4968403.1"/>
    </source>
</evidence>
<evidence type="ECO:0000256" key="3">
    <source>
        <dbReference type="ARBA" id="ARBA00022989"/>
    </source>
</evidence>
<dbReference type="PANTHER" id="PTHR33048">
    <property type="entry name" value="PTH11-LIKE INTEGRAL MEMBRANE PROTEIN (AFU_ORTHOLOGUE AFUA_5G11245)"/>
    <property type="match status" value="1"/>
</dbReference>
<keyword evidence="3 7" id="KW-1133">Transmembrane helix</keyword>
<keyword evidence="10" id="KW-1185">Reference proteome</keyword>
<dbReference type="Pfam" id="PF20684">
    <property type="entry name" value="Fung_rhodopsin"/>
    <property type="match status" value="1"/>
</dbReference>
<evidence type="ECO:0000256" key="1">
    <source>
        <dbReference type="ARBA" id="ARBA00004141"/>
    </source>
</evidence>
<feature type="transmembrane region" description="Helical" evidence="7">
    <location>
        <begin position="103"/>
        <end position="130"/>
    </location>
</feature>
<reference evidence="9" key="1">
    <citation type="journal article" date="2020" name="BMC Genomics">
        <title>Correction to: Identification and distribution of gene clusters required for synthesis of sphingolipid metabolism inhibitors in diverse species of the filamentous fungus Fusarium.</title>
        <authorList>
            <person name="Kim H.S."/>
            <person name="Lohmar J.M."/>
            <person name="Busman M."/>
            <person name="Brown D.W."/>
            <person name="Naumann T.A."/>
            <person name="Divon H.H."/>
            <person name="Lysoe E."/>
            <person name="Uhlig S."/>
            <person name="Proctor R.H."/>
        </authorList>
    </citation>
    <scope>NUCLEOTIDE SEQUENCE</scope>
    <source>
        <strain evidence="9">NRRL 20472</strain>
    </source>
</reference>
<feature type="transmembrane region" description="Helical" evidence="7">
    <location>
        <begin position="28"/>
        <end position="48"/>
    </location>
</feature>
<feature type="transmembrane region" description="Helical" evidence="7">
    <location>
        <begin position="142"/>
        <end position="163"/>
    </location>
</feature>
<dbReference type="InterPro" id="IPR052337">
    <property type="entry name" value="SAT4-like"/>
</dbReference>
<evidence type="ECO:0000256" key="4">
    <source>
        <dbReference type="ARBA" id="ARBA00023136"/>
    </source>
</evidence>
<dbReference type="EMBL" id="JABEXW010000200">
    <property type="protein sequence ID" value="KAF4968403.1"/>
    <property type="molecule type" value="Genomic_DNA"/>
</dbReference>
<dbReference type="OrthoDB" id="4525788at2759"/>
<reference evidence="9" key="2">
    <citation type="submission" date="2020-05" db="EMBL/GenBank/DDBJ databases">
        <authorList>
            <person name="Kim H.-S."/>
            <person name="Proctor R.H."/>
            <person name="Brown D.W."/>
        </authorList>
    </citation>
    <scope>NUCLEOTIDE SEQUENCE</scope>
    <source>
        <strain evidence="9">NRRL 20472</strain>
    </source>
</reference>
<feature type="transmembrane region" description="Helical" evidence="7">
    <location>
        <begin position="183"/>
        <end position="207"/>
    </location>
</feature>
<evidence type="ECO:0000313" key="10">
    <source>
        <dbReference type="Proteomes" id="UP000622797"/>
    </source>
</evidence>
<accession>A0A8H4XAW2</accession>
<feature type="transmembrane region" description="Helical" evidence="7">
    <location>
        <begin position="60"/>
        <end position="83"/>
    </location>
</feature>
<sequence length="411" mass="45572">MAPITYVMEPPEGQVRTLVDPPSSGSGVLPAGVATTVIAFIAVCLRVFTRRYVVKSVLGADDYLCIAGLVFSFIFLGVSLTLLNLGAGNHMWDIPWANYSPRFWQTTVGSTLVYSVCIGLAKLSVLAFYLRISPDKFVRRAVHILMTLVCVYTFLYVLLIVFRCRPVPAGWDLTIEGECIEKTIPVLLLATCNILVDVFVLCLPMRIVQPLQIPLRQKISLAVLFATGGFIIVVSIRRATVTYPILHAPDYTWKLPEQLILSFVEVNGGLVCVSVPALKPFCMRYIPFLISSRLRSQAKNSNNRYSHGQEKRKSHTPYSDSYEMPSREGFSEGNPQDDEARLWPNMVEKGVATESVDTRQDTESFESLDKLPPVPTKPEPAVVGFTTKRSQSVGGIQVTRETVITYGPTDA</sequence>
<evidence type="ECO:0000256" key="6">
    <source>
        <dbReference type="SAM" id="MobiDB-lite"/>
    </source>
</evidence>
<comment type="subcellular location">
    <subcellularLocation>
        <location evidence="1">Membrane</location>
        <topology evidence="1">Multi-pass membrane protein</topology>
    </subcellularLocation>
</comment>
<keyword evidence="2 7" id="KW-0812">Transmembrane</keyword>
<dbReference type="Proteomes" id="UP000622797">
    <property type="component" value="Unassembled WGS sequence"/>
</dbReference>
<comment type="similarity">
    <text evidence="5">Belongs to the SAT4 family.</text>
</comment>
<dbReference type="InterPro" id="IPR049326">
    <property type="entry name" value="Rhodopsin_dom_fungi"/>
</dbReference>
<dbReference type="GO" id="GO:0016020">
    <property type="term" value="C:membrane"/>
    <property type="evidence" value="ECO:0007669"/>
    <property type="project" value="UniProtKB-SubCell"/>
</dbReference>
<feature type="transmembrane region" description="Helical" evidence="7">
    <location>
        <begin position="219"/>
        <end position="239"/>
    </location>
</feature>
<evidence type="ECO:0000256" key="2">
    <source>
        <dbReference type="ARBA" id="ARBA00022692"/>
    </source>
</evidence>
<dbReference type="PANTHER" id="PTHR33048:SF124">
    <property type="entry name" value="INTEGRAL MEMBRANE PROTEIN"/>
    <property type="match status" value="1"/>
</dbReference>
<dbReference type="AlphaFoldDB" id="A0A8H4XAW2"/>
<organism evidence="9 10">
    <name type="scientific">Fusarium sarcochroum</name>
    <dbReference type="NCBI Taxonomy" id="1208366"/>
    <lineage>
        <taxon>Eukaryota</taxon>
        <taxon>Fungi</taxon>
        <taxon>Dikarya</taxon>
        <taxon>Ascomycota</taxon>
        <taxon>Pezizomycotina</taxon>
        <taxon>Sordariomycetes</taxon>
        <taxon>Hypocreomycetidae</taxon>
        <taxon>Hypocreales</taxon>
        <taxon>Nectriaceae</taxon>
        <taxon>Fusarium</taxon>
        <taxon>Fusarium lateritium species complex</taxon>
    </lineage>
</organism>
<feature type="domain" description="Rhodopsin" evidence="8">
    <location>
        <begin position="46"/>
        <end position="282"/>
    </location>
</feature>
<protein>
    <recommendedName>
        <fullName evidence="8">Rhodopsin domain-containing protein</fullName>
    </recommendedName>
</protein>
<evidence type="ECO:0000256" key="7">
    <source>
        <dbReference type="SAM" id="Phobius"/>
    </source>
</evidence>
<feature type="region of interest" description="Disordered" evidence="6">
    <location>
        <begin position="300"/>
        <end position="339"/>
    </location>
</feature>
<evidence type="ECO:0000259" key="8">
    <source>
        <dbReference type="Pfam" id="PF20684"/>
    </source>
</evidence>
<proteinExistence type="inferred from homology"/>
<keyword evidence="4 7" id="KW-0472">Membrane</keyword>